<keyword evidence="2" id="KW-1185">Reference proteome</keyword>
<protein>
    <submittedName>
        <fullName evidence="1">Uncharacterized protein</fullName>
    </submittedName>
</protein>
<evidence type="ECO:0000313" key="2">
    <source>
        <dbReference type="Proteomes" id="UP000828048"/>
    </source>
</evidence>
<name>A0ACB7XY24_9ERIC</name>
<reference evidence="1 2" key="1">
    <citation type="journal article" date="2021" name="Hortic Res">
        <title>High-quality reference genome and annotation aids understanding of berry development for evergreen blueberry (Vaccinium darrowii).</title>
        <authorList>
            <person name="Yu J."/>
            <person name="Hulse-Kemp A.M."/>
            <person name="Babiker E."/>
            <person name="Staton M."/>
        </authorList>
    </citation>
    <scope>NUCLEOTIDE SEQUENCE [LARGE SCALE GENOMIC DNA]</scope>
    <source>
        <strain evidence="2">cv. NJ 8807/NJ 8810</strain>
        <tissue evidence="1">Young leaf</tissue>
    </source>
</reference>
<sequence>MRVLSYDDDFLPTISIEPDYNDQQQHRRRHHRRASSCCGFPISPNLVAIADGFSRNSFSYDRIPQHPLHLTVRKLDGSSFDVEVAKGATVAELKQAVECVFGFMPREGDGKISWSHVWLHFCLSYDGWKLLTDSEPISNYGISDGDQIHFVRHVSINYNIVRKRSKDKLSALDQPNISDGFMEREHNGEKSNDQENSTHHHYDDGDETTTRCYESEFARVFGGWFSYRKLGSGKSFSSRLADGFLGSFRSILRLCRSKKQNPQKDPLEEV</sequence>
<comment type="caution">
    <text evidence="1">The sequence shown here is derived from an EMBL/GenBank/DDBJ whole genome shotgun (WGS) entry which is preliminary data.</text>
</comment>
<gene>
    <name evidence="1" type="ORF">Vadar_004073</name>
</gene>
<organism evidence="1 2">
    <name type="scientific">Vaccinium darrowii</name>
    <dbReference type="NCBI Taxonomy" id="229202"/>
    <lineage>
        <taxon>Eukaryota</taxon>
        <taxon>Viridiplantae</taxon>
        <taxon>Streptophyta</taxon>
        <taxon>Embryophyta</taxon>
        <taxon>Tracheophyta</taxon>
        <taxon>Spermatophyta</taxon>
        <taxon>Magnoliopsida</taxon>
        <taxon>eudicotyledons</taxon>
        <taxon>Gunneridae</taxon>
        <taxon>Pentapetalae</taxon>
        <taxon>asterids</taxon>
        <taxon>Ericales</taxon>
        <taxon>Ericaceae</taxon>
        <taxon>Vaccinioideae</taxon>
        <taxon>Vaccinieae</taxon>
        <taxon>Vaccinium</taxon>
    </lineage>
</organism>
<evidence type="ECO:0000313" key="1">
    <source>
        <dbReference type="EMBL" id="KAH7845615.1"/>
    </source>
</evidence>
<accession>A0ACB7XY24</accession>
<proteinExistence type="predicted"/>
<dbReference type="Proteomes" id="UP000828048">
    <property type="component" value="Chromosome 5"/>
</dbReference>
<dbReference type="EMBL" id="CM037155">
    <property type="protein sequence ID" value="KAH7845615.1"/>
    <property type="molecule type" value="Genomic_DNA"/>
</dbReference>